<dbReference type="InterPro" id="IPR000873">
    <property type="entry name" value="AMP-dep_synth/lig_dom"/>
</dbReference>
<reference evidence="6 7" key="1">
    <citation type="journal article" date="2016" name="Genome Announc.">
        <title>Draft Genome Sequences of Five Rapidly Growing Mycobacterium Species, M. thermoresistibile, M. fortuitum subsp. acetamidolyticum, M. canariasense, M. brisbanense, and M. novocastrense.</title>
        <authorList>
            <person name="Katahira K."/>
            <person name="Ogura Y."/>
            <person name="Gotoh Y."/>
            <person name="Hayashi T."/>
        </authorList>
    </citation>
    <scope>NUCLEOTIDE SEQUENCE [LARGE SCALE GENOMIC DNA]</scope>
    <source>
        <strain evidence="6 7">JCM18114</strain>
    </source>
</reference>
<evidence type="ECO:0000256" key="2">
    <source>
        <dbReference type="ARBA" id="ARBA00022598"/>
    </source>
</evidence>
<dbReference type="InterPro" id="IPR025110">
    <property type="entry name" value="AMP-bd_C"/>
</dbReference>
<evidence type="ECO:0000256" key="3">
    <source>
        <dbReference type="SAM" id="MobiDB-lite"/>
    </source>
</evidence>
<dbReference type="PANTHER" id="PTHR43201">
    <property type="entry name" value="ACYL-COA SYNTHETASE"/>
    <property type="match status" value="1"/>
</dbReference>
<dbReference type="Pfam" id="PF00501">
    <property type="entry name" value="AMP-binding"/>
    <property type="match status" value="1"/>
</dbReference>
<comment type="similarity">
    <text evidence="1">Belongs to the ATP-dependent AMP-binding enzyme family.</text>
</comment>
<feature type="region of interest" description="Disordered" evidence="3">
    <location>
        <begin position="179"/>
        <end position="200"/>
    </location>
</feature>
<dbReference type="PROSITE" id="PS00455">
    <property type="entry name" value="AMP_BINDING"/>
    <property type="match status" value="1"/>
</dbReference>
<keyword evidence="7" id="KW-1185">Reference proteome</keyword>
<organism evidence="6 7">
    <name type="scientific">Mycolicibacterium novocastrense</name>
    <name type="common">Mycobacterium novocastrense</name>
    <dbReference type="NCBI Taxonomy" id="59813"/>
    <lineage>
        <taxon>Bacteria</taxon>
        <taxon>Bacillati</taxon>
        <taxon>Actinomycetota</taxon>
        <taxon>Actinomycetes</taxon>
        <taxon>Mycobacteriales</taxon>
        <taxon>Mycobacteriaceae</taxon>
        <taxon>Mycolicibacterium</taxon>
    </lineage>
</organism>
<comment type="caution">
    <text evidence="6">The sequence shown here is derived from an EMBL/GenBank/DDBJ whole genome shotgun (WGS) entry which is preliminary data.</text>
</comment>
<dbReference type="CDD" id="cd04433">
    <property type="entry name" value="AFD_class_I"/>
    <property type="match status" value="1"/>
</dbReference>
<dbReference type="InterPro" id="IPR045851">
    <property type="entry name" value="AMP-bd_C_sf"/>
</dbReference>
<evidence type="ECO:0000259" key="5">
    <source>
        <dbReference type="Pfam" id="PF13193"/>
    </source>
</evidence>
<name>A0ABQ0KPC5_MYCNV</name>
<feature type="domain" description="AMP-dependent synthetase/ligase" evidence="4">
    <location>
        <begin position="66"/>
        <end position="424"/>
    </location>
</feature>
<feature type="compositionally biased region" description="Basic and acidic residues" evidence="3">
    <location>
        <begin position="185"/>
        <end position="195"/>
    </location>
</feature>
<dbReference type="SUPFAM" id="SSF56801">
    <property type="entry name" value="Acetyl-CoA synthetase-like"/>
    <property type="match status" value="1"/>
</dbReference>
<evidence type="ECO:0000256" key="1">
    <source>
        <dbReference type="ARBA" id="ARBA00006432"/>
    </source>
</evidence>
<keyword evidence="2" id="KW-0436">Ligase</keyword>
<feature type="region of interest" description="Disordered" evidence="3">
    <location>
        <begin position="551"/>
        <end position="623"/>
    </location>
</feature>
<evidence type="ECO:0000313" key="7">
    <source>
        <dbReference type="Proteomes" id="UP000069773"/>
    </source>
</evidence>
<proteinExistence type="inferred from homology"/>
<evidence type="ECO:0000313" key="6">
    <source>
        <dbReference type="EMBL" id="GAT10763.1"/>
    </source>
</evidence>
<evidence type="ECO:0000259" key="4">
    <source>
        <dbReference type="Pfam" id="PF00501"/>
    </source>
</evidence>
<dbReference type="Gene3D" id="3.40.50.12780">
    <property type="entry name" value="N-terminal domain of ligase-like"/>
    <property type="match status" value="1"/>
</dbReference>
<dbReference type="EMBL" id="BCTA01000052">
    <property type="protein sequence ID" value="GAT10763.1"/>
    <property type="molecule type" value="Genomic_DNA"/>
</dbReference>
<dbReference type="InterPro" id="IPR020845">
    <property type="entry name" value="AMP-binding_CS"/>
</dbReference>
<dbReference type="PANTHER" id="PTHR43201:SF5">
    <property type="entry name" value="MEDIUM-CHAIN ACYL-COA LIGASE ACSF2, MITOCHONDRIAL"/>
    <property type="match status" value="1"/>
</dbReference>
<gene>
    <name evidence="6" type="ORF">RMCN_3896</name>
</gene>
<dbReference type="Proteomes" id="UP000069773">
    <property type="component" value="Unassembled WGS sequence"/>
</dbReference>
<dbReference type="RefSeq" id="WP_084377577.1">
    <property type="nucleotide sequence ID" value="NZ_BCTA01000052.1"/>
</dbReference>
<protein>
    <submittedName>
        <fullName evidence="6">Acyl-CoA synthetase</fullName>
    </submittedName>
</protein>
<dbReference type="Pfam" id="PF13193">
    <property type="entry name" value="AMP-binding_C"/>
    <property type="match status" value="1"/>
</dbReference>
<dbReference type="InterPro" id="IPR042099">
    <property type="entry name" value="ANL_N_sf"/>
</dbReference>
<sequence>MARLSELPLQAFAKAQQLVERGSAELHYAAKMFGAGAFKIEPPQNVAAMLADIRRWGEFGMIPALNARRTPNATAIIDDFGEMTFKELNDAAHSVANGLLEKGVKGGDGVAILARNHRWFLVALYGAARTGARIILLNSEFSGPQVKEVSEREGAKLIIYDDEYFQVVSKADPPLGKLRALGVNPDKDEPSKSTDETLEDFVSHHSGKAAPKATKHSSVIILTSGTTGTPKGANRSTPPTLAPIGGVLSHVPFKGGEITALPAPMFHALGFLHATISMMLGTTLLLRRRFKAEKVLEDIEKHKVTAVVVVPVMLSRMLDALDGMERKPDLSSLRIVFVSGSQLGAEMAQRGLKMLGPVIYNLYGSTEIAFATIARPQDLEKNPATVGPVVKGVKVKILDDDGNELPQGEVGRIFVGNFFPFEGYTGGGHKQIIDGLMSSGDVGYFDENGLLYVSGRDDEMIVSGGENVFPAEVEDLISGHPEVVEATAVGVEDKEWGHRLRAFVVKSDGASIGEDDIKQYVREHLARYKVPREVVFLDELPRNPTGKILKRELREMDVDGGGEKGKADGGDEKGKADGGGEKGKADGGGEKGKADGGGDKKADGAEKKSDEKADEKADANKSD</sequence>
<feature type="domain" description="AMP-binding enzyme C-terminal" evidence="5">
    <location>
        <begin position="472"/>
        <end position="547"/>
    </location>
</feature>
<dbReference type="Gene3D" id="3.30.300.30">
    <property type="match status" value="1"/>
</dbReference>
<accession>A0ABQ0KPC5</accession>
<dbReference type="NCBIfam" id="NF005859">
    <property type="entry name" value="PRK07788.1"/>
    <property type="match status" value="1"/>
</dbReference>